<keyword evidence="1" id="KW-0732">Signal</keyword>
<feature type="chain" id="PRO_5003901476" description="Outer membrane protein" evidence="1">
    <location>
        <begin position="22"/>
        <end position="252"/>
    </location>
</feature>
<sequence length="252" mass="27864">MKKTVLTLGLIVSGTSFTAQADTLLGLYAGAQGWNMQTSGGFSSDGTNADFNFEDQTNSNIYVAFEHPVPLIPNIKIQRTIMDTSGETTLNSQYTFGDEIYANNTDVSTDVQLTTTDFILYYELFDNDLISFDVGINAKQIDGEFLVTEKENPSTSSRESFSGPVPMVYSRLAIGIPFSGFGAYVEGSFLNIDDHTLSDYQAALTYSLMENLALDMTFQLGYRTVKLELDDLDDIYSNLEFKGVYAGLEVHF</sequence>
<reference evidence="2 3" key="1">
    <citation type="journal article" date="2017" name="Antonie Van Leeuwenhoek">
        <title>Rhizobium rhizosphaerae sp. nov., a novel species isolated from rice rhizosphere.</title>
        <authorList>
            <person name="Zhao J.J."/>
            <person name="Zhang J."/>
            <person name="Zhang R.J."/>
            <person name="Zhang C.W."/>
            <person name="Yin H.Q."/>
            <person name="Zhang X.X."/>
        </authorList>
    </citation>
    <scope>NUCLEOTIDE SEQUENCE [LARGE SCALE GENOMIC DNA]</scope>
    <source>
        <strain evidence="2 3">BSs20135</strain>
    </source>
</reference>
<feature type="signal peptide" evidence="1">
    <location>
        <begin position="1"/>
        <end position="21"/>
    </location>
</feature>
<dbReference type="EMBL" id="BAEO01000044">
    <property type="protein sequence ID" value="GAC20063.1"/>
    <property type="molecule type" value="Genomic_DNA"/>
</dbReference>
<organism evidence="2 3">
    <name type="scientific">Paraglaciecola arctica BSs20135</name>
    <dbReference type="NCBI Taxonomy" id="493475"/>
    <lineage>
        <taxon>Bacteria</taxon>
        <taxon>Pseudomonadati</taxon>
        <taxon>Pseudomonadota</taxon>
        <taxon>Gammaproteobacteria</taxon>
        <taxon>Alteromonadales</taxon>
        <taxon>Alteromonadaceae</taxon>
        <taxon>Paraglaciecola</taxon>
    </lineage>
</organism>
<accession>K6YTM3</accession>
<dbReference type="AlphaFoldDB" id="K6YTM3"/>
<evidence type="ECO:0000313" key="3">
    <source>
        <dbReference type="Proteomes" id="UP000006327"/>
    </source>
</evidence>
<dbReference type="NCBIfam" id="TIGR04219">
    <property type="entry name" value="OMP_w_GlyGly"/>
    <property type="match status" value="1"/>
</dbReference>
<dbReference type="OrthoDB" id="6708408at2"/>
<dbReference type="Proteomes" id="UP000006327">
    <property type="component" value="Unassembled WGS sequence"/>
</dbReference>
<evidence type="ECO:0008006" key="4">
    <source>
        <dbReference type="Google" id="ProtNLM"/>
    </source>
</evidence>
<comment type="caution">
    <text evidence="2">The sequence shown here is derived from an EMBL/GenBank/DDBJ whole genome shotgun (WGS) entry which is preliminary data.</text>
</comment>
<dbReference type="STRING" id="493475.GARC_3100"/>
<dbReference type="eggNOG" id="COG3637">
    <property type="taxonomic scope" value="Bacteria"/>
</dbReference>
<proteinExistence type="predicted"/>
<gene>
    <name evidence="2" type="ORF">GARC_3100</name>
</gene>
<dbReference type="InterPro" id="IPR026387">
    <property type="entry name" value="OMP_w_GlyGly"/>
</dbReference>
<name>K6YTM3_9ALTE</name>
<evidence type="ECO:0000256" key="1">
    <source>
        <dbReference type="SAM" id="SignalP"/>
    </source>
</evidence>
<evidence type="ECO:0000313" key="2">
    <source>
        <dbReference type="EMBL" id="GAC20063.1"/>
    </source>
</evidence>
<keyword evidence="3" id="KW-1185">Reference proteome</keyword>
<protein>
    <recommendedName>
        <fullName evidence="4">Outer membrane protein</fullName>
    </recommendedName>
</protein>
<dbReference type="RefSeq" id="WP_007621615.1">
    <property type="nucleotide sequence ID" value="NZ_BAEO01000044.1"/>
</dbReference>